<reference evidence="1 2" key="1">
    <citation type="journal article" date="2018" name="Front. Microbiol.">
        <title>Genome-Wide Analysis of Corynespora cassiicola Leaf Fall Disease Putative Effectors.</title>
        <authorList>
            <person name="Lopez D."/>
            <person name="Ribeiro S."/>
            <person name="Label P."/>
            <person name="Fumanal B."/>
            <person name="Venisse J.S."/>
            <person name="Kohler A."/>
            <person name="de Oliveira R.R."/>
            <person name="Labutti K."/>
            <person name="Lipzen A."/>
            <person name="Lail K."/>
            <person name="Bauer D."/>
            <person name="Ohm R.A."/>
            <person name="Barry K.W."/>
            <person name="Spatafora J."/>
            <person name="Grigoriev I.V."/>
            <person name="Martin F.M."/>
            <person name="Pujade-Renaud V."/>
        </authorList>
    </citation>
    <scope>NUCLEOTIDE SEQUENCE [LARGE SCALE GENOMIC DNA]</scope>
    <source>
        <strain evidence="1 2">Philippines</strain>
    </source>
</reference>
<evidence type="ECO:0000313" key="2">
    <source>
        <dbReference type="Proteomes" id="UP000240883"/>
    </source>
</evidence>
<dbReference type="EMBL" id="KZ678161">
    <property type="protein sequence ID" value="PSN59212.1"/>
    <property type="molecule type" value="Genomic_DNA"/>
</dbReference>
<sequence>MASNSSSDYEHDPAAAEEPTLEEVFSIESLIDRVEEMQRRDQLDTLHKLTLDNSLLQQLILDYQQHWCWTIHLLETTHEAARSLQKALGHCFKEDIAAERKWLEFWGVTREHEKPLEYRGAGWI</sequence>
<proteinExistence type="predicted"/>
<dbReference type="Proteomes" id="UP000240883">
    <property type="component" value="Unassembled WGS sequence"/>
</dbReference>
<accession>A0A2T2N1A8</accession>
<gene>
    <name evidence="1" type="ORF">BS50DRAFT_641155</name>
</gene>
<keyword evidence="2" id="KW-1185">Reference proteome</keyword>
<evidence type="ECO:0000313" key="1">
    <source>
        <dbReference type="EMBL" id="PSN59212.1"/>
    </source>
</evidence>
<organism evidence="1 2">
    <name type="scientific">Corynespora cassiicola Philippines</name>
    <dbReference type="NCBI Taxonomy" id="1448308"/>
    <lineage>
        <taxon>Eukaryota</taxon>
        <taxon>Fungi</taxon>
        <taxon>Dikarya</taxon>
        <taxon>Ascomycota</taxon>
        <taxon>Pezizomycotina</taxon>
        <taxon>Dothideomycetes</taxon>
        <taxon>Pleosporomycetidae</taxon>
        <taxon>Pleosporales</taxon>
        <taxon>Corynesporascaceae</taxon>
        <taxon>Corynespora</taxon>
    </lineage>
</organism>
<dbReference type="AlphaFoldDB" id="A0A2T2N1A8"/>
<dbReference type="OrthoDB" id="3434684at2759"/>
<protein>
    <submittedName>
        <fullName evidence="1">Uncharacterized protein</fullName>
    </submittedName>
</protein>
<name>A0A2T2N1A8_CORCC</name>